<dbReference type="Pfam" id="PF00248">
    <property type="entry name" value="Aldo_ket_red"/>
    <property type="match status" value="1"/>
</dbReference>
<dbReference type="OrthoDB" id="5286008at2759"/>
<dbReference type="GO" id="GO:0070485">
    <property type="term" value="P:dehydro-D-arabinono-1,4-lactone biosynthetic process"/>
    <property type="evidence" value="ECO:0007669"/>
    <property type="project" value="TreeGrafter"/>
</dbReference>
<sequence length="435" mass="47386">MGSTTNPETAASRPPIASVLPPLILGTATFNTQYVDDPTRMPYQSIVSRALDLGVNAFDTSPYYGPSEVLLGDALHHLTEPNTANAKIAGPEGASLQKHPRESYMILTKAGRITGDCFDYSPAWIRYSVLRSLERLHTPYLDLVYCHDVEFVSPAEVLAAVKELRRLRDEDEVVRYVGISGYPVDVLCELAEMIQRETGEGVDAVMSYCHCTVQNHRLQELPPLVRFKRAGVSAALNASMLGMGLLTTRGVDHGPQAAWHPSPPPLRRACAEMAAAATAAQEKLERLSIRWSLDTWARAGARSGLGLSASDSNSIGASVMGITSLAELEETWDVWMSVLAESVPSTALDPEAAKEASKDVVVNGDKDLQTASLKRCDQVQHLIKEKLWPLLGEWRNHSWPSGGDGFVNDRAPEEMGVVPTDDGVIARFEAKKQLG</sequence>
<evidence type="ECO:0000256" key="1">
    <source>
        <dbReference type="ARBA" id="ARBA00023002"/>
    </source>
</evidence>
<reference evidence="3" key="1">
    <citation type="journal article" date="2020" name="Phytopathology">
        <title>Genome sequence of the chestnut blight fungus Cryphonectria parasitica EP155: A fundamental resource for an archetypical invasive plant pathogen.</title>
        <authorList>
            <person name="Crouch J.A."/>
            <person name="Dawe A."/>
            <person name="Aerts A."/>
            <person name="Barry K."/>
            <person name="Churchill A.C.L."/>
            <person name="Grimwood J."/>
            <person name="Hillman B."/>
            <person name="Milgroom M.G."/>
            <person name="Pangilinan J."/>
            <person name="Smith M."/>
            <person name="Salamov A."/>
            <person name="Schmutz J."/>
            <person name="Yadav J."/>
            <person name="Grigoriev I.V."/>
            <person name="Nuss D."/>
        </authorList>
    </citation>
    <scope>NUCLEOTIDE SEQUENCE</scope>
    <source>
        <strain evidence="3">EP155</strain>
    </source>
</reference>
<dbReference type="SUPFAM" id="SSF51430">
    <property type="entry name" value="NAD(P)-linked oxidoreductase"/>
    <property type="match status" value="1"/>
</dbReference>
<dbReference type="PANTHER" id="PTHR42686:SF1">
    <property type="entry name" value="GH17980P-RELATED"/>
    <property type="match status" value="1"/>
</dbReference>
<evidence type="ECO:0000259" key="2">
    <source>
        <dbReference type="Pfam" id="PF00248"/>
    </source>
</evidence>
<proteinExistence type="predicted"/>
<accession>A0A9P4XWJ2</accession>
<dbReference type="GO" id="GO:0045290">
    <property type="term" value="F:D-arabinose 1-dehydrogenase [NAD(P)+] activity"/>
    <property type="evidence" value="ECO:0007669"/>
    <property type="project" value="TreeGrafter"/>
</dbReference>
<dbReference type="GeneID" id="63839485"/>
<feature type="domain" description="NADP-dependent oxidoreductase" evidence="2">
    <location>
        <begin position="22"/>
        <end position="339"/>
    </location>
</feature>
<evidence type="ECO:0000313" key="3">
    <source>
        <dbReference type="EMBL" id="KAF3761880.1"/>
    </source>
</evidence>
<dbReference type="AlphaFoldDB" id="A0A9P4XWJ2"/>
<dbReference type="EMBL" id="MU032351">
    <property type="protein sequence ID" value="KAF3761880.1"/>
    <property type="molecule type" value="Genomic_DNA"/>
</dbReference>
<dbReference type="InterPro" id="IPR036812">
    <property type="entry name" value="NAD(P)_OxRdtase_dom_sf"/>
</dbReference>
<dbReference type="PANTHER" id="PTHR42686">
    <property type="entry name" value="GH17980P-RELATED"/>
    <property type="match status" value="1"/>
</dbReference>
<dbReference type="Proteomes" id="UP000803844">
    <property type="component" value="Unassembled WGS sequence"/>
</dbReference>
<keyword evidence="1" id="KW-0560">Oxidoreductase</keyword>
<dbReference type="InterPro" id="IPR020471">
    <property type="entry name" value="AKR"/>
</dbReference>
<organism evidence="3 4">
    <name type="scientific">Cryphonectria parasitica (strain ATCC 38755 / EP155)</name>
    <dbReference type="NCBI Taxonomy" id="660469"/>
    <lineage>
        <taxon>Eukaryota</taxon>
        <taxon>Fungi</taxon>
        <taxon>Dikarya</taxon>
        <taxon>Ascomycota</taxon>
        <taxon>Pezizomycotina</taxon>
        <taxon>Sordariomycetes</taxon>
        <taxon>Sordariomycetidae</taxon>
        <taxon>Diaporthales</taxon>
        <taxon>Cryphonectriaceae</taxon>
        <taxon>Cryphonectria-Endothia species complex</taxon>
        <taxon>Cryphonectria</taxon>
    </lineage>
</organism>
<evidence type="ECO:0000313" key="4">
    <source>
        <dbReference type="Proteomes" id="UP000803844"/>
    </source>
</evidence>
<gene>
    <name evidence="3" type="ORF">M406DRAFT_348038</name>
</gene>
<dbReference type="RefSeq" id="XP_040772859.1">
    <property type="nucleotide sequence ID" value="XM_040922356.1"/>
</dbReference>
<protein>
    <submittedName>
        <fullName evidence="3">Aldo/keto reductase</fullName>
    </submittedName>
</protein>
<dbReference type="Gene3D" id="3.20.20.100">
    <property type="entry name" value="NADP-dependent oxidoreductase domain"/>
    <property type="match status" value="1"/>
</dbReference>
<dbReference type="GO" id="GO:0005829">
    <property type="term" value="C:cytosol"/>
    <property type="evidence" value="ECO:0007669"/>
    <property type="project" value="TreeGrafter"/>
</dbReference>
<keyword evidence="4" id="KW-1185">Reference proteome</keyword>
<comment type="caution">
    <text evidence="3">The sequence shown here is derived from an EMBL/GenBank/DDBJ whole genome shotgun (WGS) entry which is preliminary data.</text>
</comment>
<dbReference type="InterPro" id="IPR023210">
    <property type="entry name" value="NADP_OxRdtase_dom"/>
</dbReference>
<name>A0A9P4XWJ2_CRYP1</name>